<feature type="transmembrane region" description="Helical" evidence="1">
    <location>
        <begin position="12"/>
        <end position="32"/>
    </location>
</feature>
<comment type="caution">
    <text evidence="2">The sequence shown here is derived from an EMBL/GenBank/DDBJ whole genome shotgun (WGS) entry which is preliminary data.</text>
</comment>
<evidence type="ECO:0000256" key="1">
    <source>
        <dbReference type="SAM" id="Phobius"/>
    </source>
</evidence>
<keyword evidence="1" id="KW-1133">Transmembrane helix</keyword>
<dbReference type="PROSITE" id="PS51257">
    <property type="entry name" value="PROKAR_LIPOPROTEIN"/>
    <property type="match status" value="1"/>
</dbReference>
<evidence type="ECO:0000313" key="2">
    <source>
        <dbReference type="EMBL" id="NHZ44862.1"/>
    </source>
</evidence>
<proteinExistence type="predicted"/>
<feature type="transmembrane region" description="Helical" evidence="1">
    <location>
        <begin position="52"/>
        <end position="73"/>
    </location>
</feature>
<dbReference type="EMBL" id="VVIW01000042">
    <property type="protein sequence ID" value="NHZ44862.1"/>
    <property type="molecule type" value="Genomic_DNA"/>
</dbReference>
<accession>A0ABX0MCR9</accession>
<keyword evidence="1" id="KW-0812">Transmembrane</keyword>
<dbReference type="RefSeq" id="WP_167081925.1">
    <property type="nucleotide sequence ID" value="NZ_VVIW01000042.1"/>
</dbReference>
<dbReference type="Proteomes" id="UP000819052">
    <property type="component" value="Unassembled WGS sequence"/>
</dbReference>
<organism evidence="2 3">
    <name type="scientific">Massilia aquatica</name>
    <dbReference type="NCBI Taxonomy" id="2609000"/>
    <lineage>
        <taxon>Bacteria</taxon>
        <taxon>Pseudomonadati</taxon>
        <taxon>Pseudomonadota</taxon>
        <taxon>Betaproteobacteria</taxon>
        <taxon>Burkholderiales</taxon>
        <taxon>Oxalobacteraceae</taxon>
        <taxon>Telluria group</taxon>
        <taxon>Massilia</taxon>
    </lineage>
</organism>
<reference evidence="2 3" key="1">
    <citation type="submission" date="2019-09" db="EMBL/GenBank/DDBJ databases">
        <title>Taxonomy of Antarctic Massilia spp.: description of Massilia rubra sp. nov., Massilia aquatica sp. nov., Massilia mucilaginosa sp. nov., Massilia frigida sp. nov. isolated from streams, lakes and regoliths.</title>
        <authorList>
            <person name="Holochova P."/>
            <person name="Sedlacek I."/>
            <person name="Kralova S."/>
            <person name="Maslanova I."/>
            <person name="Busse H.-J."/>
            <person name="Stankova E."/>
            <person name="Vrbovska V."/>
            <person name="Kovarovic V."/>
            <person name="Bartak M."/>
            <person name="Svec P."/>
            <person name="Pantucek R."/>
        </authorList>
    </citation>
    <scope>NUCLEOTIDE SEQUENCE [LARGE SCALE GENOMIC DNA]</scope>
    <source>
        <strain evidence="2 3">CCM 8693</strain>
    </source>
</reference>
<gene>
    <name evidence="2" type="ORF">F1609_32645</name>
</gene>
<protein>
    <submittedName>
        <fullName evidence="2">Uncharacterized protein</fullName>
    </submittedName>
</protein>
<sequence length="91" mass="9471">MKLSPLERENLLAPLVIGAVIGLACALSVASISPDQYMAGVETQGRPLHEILLAFFIGVNVAFIPFGVIPVLISRVYAKIHADAGSGPASS</sequence>
<evidence type="ECO:0000313" key="3">
    <source>
        <dbReference type="Proteomes" id="UP000819052"/>
    </source>
</evidence>
<keyword evidence="1" id="KW-0472">Membrane</keyword>
<name>A0ABX0MCR9_9BURK</name>
<keyword evidence="3" id="KW-1185">Reference proteome</keyword>